<accession>A0A182NAK4</accession>
<dbReference type="InterPro" id="IPR019080">
    <property type="entry name" value="YqaJ_viral_recombinase"/>
</dbReference>
<dbReference type="Proteomes" id="UP000075884">
    <property type="component" value="Unassembled WGS sequence"/>
</dbReference>
<dbReference type="InterPro" id="IPR011335">
    <property type="entry name" value="Restrct_endonuc-II-like"/>
</dbReference>
<sequence>MEILLKIPKLDLETVKLFLEEHKLSNNKAIKLLRSRNSTAKNLFENISVVSMELDNGTENRKQKAKQILTLEAKEQLNKAAKGNNLPDKHHIVEVEFAGGQQNVRKVNCTECTKRKEQCSVISSVIWWIQHNQQEARKTSEENIPQEGNAPKKSMSCRECRVVLTPLIYEEPAKIILSSPPVLKKVQKDVGPISPTQLKNARKLSMVNLIREFGGTDAQEFLKFCTKRMTGKVCDTVPLLTIDQADTDLWHELRVARITASRIREAARCTMLAGSLANKIMGVSSGFSLAMKRGTDLEGHVLAELQKEYPELRDIGLILDPQHPWLGASPDGICENFVLEIKCPYTEKTHACYVDVSKLSPKYFAQIQLQMHITHKKKALLAVAALDFEKTKHVTKVWIDYDPQYVDEVISDAFEYWRKAIFKSLLRKRNSKK</sequence>
<reference evidence="3" key="1">
    <citation type="submission" date="2013-03" db="EMBL/GenBank/DDBJ databases">
        <title>The Genome Sequence of Anopheles dirus WRAIR2.</title>
        <authorList>
            <consortium name="The Broad Institute Genomics Platform"/>
            <person name="Neafsey D.E."/>
            <person name="Walton C."/>
            <person name="Walker B."/>
            <person name="Young S.K."/>
            <person name="Zeng Q."/>
            <person name="Gargeya S."/>
            <person name="Fitzgerald M."/>
            <person name="Haas B."/>
            <person name="Abouelleil A."/>
            <person name="Allen A.W."/>
            <person name="Alvarado L."/>
            <person name="Arachchi H.M."/>
            <person name="Berlin A.M."/>
            <person name="Chapman S.B."/>
            <person name="Gainer-Dewar J."/>
            <person name="Goldberg J."/>
            <person name="Griggs A."/>
            <person name="Gujja S."/>
            <person name="Hansen M."/>
            <person name="Howarth C."/>
            <person name="Imamovic A."/>
            <person name="Ireland A."/>
            <person name="Larimer J."/>
            <person name="McCowan C."/>
            <person name="Murphy C."/>
            <person name="Pearson M."/>
            <person name="Poon T.W."/>
            <person name="Priest M."/>
            <person name="Roberts A."/>
            <person name="Saif S."/>
            <person name="Shea T."/>
            <person name="Sisk P."/>
            <person name="Sykes S."/>
            <person name="Wortman J."/>
            <person name="Nusbaum C."/>
            <person name="Birren B."/>
        </authorList>
    </citation>
    <scope>NUCLEOTIDE SEQUENCE [LARGE SCALE GENOMIC DNA]</scope>
    <source>
        <strain evidence="3">WRAIR2</strain>
    </source>
</reference>
<dbReference type="SUPFAM" id="SSF52980">
    <property type="entry name" value="Restriction endonuclease-like"/>
    <property type="match status" value="1"/>
</dbReference>
<evidence type="ECO:0000313" key="2">
    <source>
        <dbReference type="EnsemblMetazoa" id="ADIR004680-PA"/>
    </source>
</evidence>
<dbReference type="CDD" id="cd22343">
    <property type="entry name" value="PDDEXK_lambda_exonuclease-like"/>
    <property type="match status" value="1"/>
</dbReference>
<proteinExistence type="predicted"/>
<evidence type="ECO:0000259" key="1">
    <source>
        <dbReference type="Pfam" id="PF09588"/>
    </source>
</evidence>
<organism evidence="2 3">
    <name type="scientific">Anopheles dirus</name>
    <dbReference type="NCBI Taxonomy" id="7168"/>
    <lineage>
        <taxon>Eukaryota</taxon>
        <taxon>Metazoa</taxon>
        <taxon>Ecdysozoa</taxon>
        <taxon>Arthropoda</taxon>
        <taxon>Hexapoda</taxon>
        <taxon>Insecta</taxon>
        <taxon>Pterygota</taxon>
        <taxon>Neoptera</taxon>
        <taxon>Endopterygota</taxon>
        <taxon>Diptera</taxon>
        <taxon>Nematocera</taxon>
        <taxon>Culicoidea</taxon>
        <taxon>Culicidae</taxon>
        <taxon>Anophelinae</taxon>
        <taxon>Anopheles</taxon>
    </lineage>
</organism>
<keyword evidence="3" id="KW-1185">Reference proteome</keyword>
<dbReference type="InterPro" id="IPR011604">
    <property type="entry name" value="PDDEXK-like_dom_sf"/>
</dbReference>
<dbReference type="Gene3D" id="3.90.320.10">
    <property type="match status" value="1"/>
</dbReference>
<reference evidence="2" key="2">
    <citation type="submission" date="2020-05" db="UniProtKB">
        <authorList>
            <consortium name="EnsemblMetazoa"/>
        </authorList>
    </citation>
    <scope>IDENTIFICATION</scope>
    <source>
        <strain evidence="2">WRAIR2</strain>
    </source>
</reference>
<dbReference type="GO" id="GO:0006281">
    <property type="term" value="P:DNA repair"/>
    <property type="evidence" value="ECO:0007669"/>
    <property type="project" value="UniProtKB-ARBA"/>
</dbReference>
<dbReference type="Pfam" id="PF09588">
    <property type="entry name" value="YqaJ"/>
    <property type="match status" value="1"/>
</dbReference>
<name>A0A182NAK4_9DIPT</name>
<dbReference type="PANTHER" id="PTHR39953">
    <property type="entry name" value="RE54151P"/>
    <property type="match status" value="1"/>
</dbReference>
<dbReference type="VEuPathDB" id="VectorBase:ADIR004680"/>
<evidence type="ECO:0000313" key="3">
    <source>
        <dbReference type="Proteomes" id="UP000075884"/>
    </source>
</evidence>
<protein>
    <submittedName>
        <fullName evidence="2">YqaJ domain-containing protein</fullName>
    </submittedName>
</protein>
<dbReference type="PANTHER" id="PTHR39953:SF1">
    <property type="entry name" value="RE54151P"/>
    <property type="match status" value="1"/>
</dbReference>
<feature type="domain" description="YqaJ viral recombinase" evidence="1">
    <location>
        <begin position="250"/>
        <end position="376"/>
    </location>
</feature>
<dbReference type="EnsemblMetazoa" id="ADIR004680-RA">
    <property type="protein sequence ID" value="ADIR004680-PA"/>
    <property type="gene ID" value="ADIR004680"/>
</dbReference>
<dbReference type="AlphaFoldDB" id="A0A182NAK4"/>